<dbReference type="Gene3D" id="1.10.1200.10">
    <property type="entry name" value="ACP-like"/>
    <property type="match status" value="1"/>
</dbReference>
<dbReference type="InterPro" id="IPR020841">
    <property type="entry name" value="PKS_Beta-ketoAc_synthase_dom"/>
</dbReference>
<accession>A0A4Q7KGV4</accession>
<protein>
    <submittedName>
        <fullName evidence="8">Polyketide-type polyunsaturated fatty acid synthase PfaA</fullName>
    </submittedName>
</protein>
<feature type="region of interest" description="Disordered" evidence="5">
    <location>
        <begin position="1721"/>
        <end position="1741"/>
    </location>
</feature>
<dbReference type="InterPro" id="IPR016036">
    <property type="entry name" value="Malonyl_transacylase_ACP-bd"/>
</dbReference>
<dbReference type="SUPFAM" id="SSF51412">
    <property type="entry name" value="Inosine monophosphate dehydrogenase (IMPDH)"/>
    <property type="match status" value="2"/>
</dbReference>
<dbReference type="GO" id="GO:0004312">
    <property type="term" value="F:fatty acid synthase activity"/>
    <property type="evidence" value="ECO:0007669"/>
    <property type="project" value="TreeGrafter"/>
</dbReference>
<evidence type="ECO:0000256" key="5">
    <source>
        <dbReference type="SAM" id="MobiDB-lite"/>
    </source>
</evidence>
<dbReference type="Gene3D" id="3.40.50.720">
    <property type="entry name" value="NAD(P)-binding Rossmann-like Domain"/>
    <property type="match status" value="1"/>
</dbReference>
<dbReference type="InterPro" id="IPR014030">
    <property type="entry name" value="Ketoacyl_synth_N"/>
</dbReference>
<dbReference type="SUPFAM" id="SSF55048">
    <property type="entry name" value="Probable ACP-binding domain of malonyl-CoA ACP transacylase"/>
    <property type="match status" value="1"/>
</dbReference>
<evidence type="ECO:0000256" key="2">
    <source>
        <dbReference type="ARBA" id="ARBA00022553"/>
    </source>
</evidence>
<dbReference type="Pfam" id="PF08659">
    <property type="entry name" value="KR"/>
    <property type="match status" value="1"/>
</dbReference>
<evidence type="ECO:0000256" key="4">
    <source>
        <dbReference type="ARBA" id="ARBA00023315"/>
    </source>
</evidence>
<dbReference type="PROSITE" id="PS52004">
    <property type="entry name" value="KS3_2"/>
    <property type="match status" value="1"/>
</dbReference>
<dbReference type="InterPro" id="IPR016035">
    <property type="entry name" value="Acyl_Trfase/lysoPLipase"/>
</dbReference>
<dbReference type="Gene3D" id="3.20.20.70">
    <property type="entry name" value="Aldolase class I"/>
    <property type="match status" value="2"/>
</dbReference>
<dbReference type="Pfam" id="PF00109">
    <property type="entry name" value="ketoacyl-synt"/>
    <property type="match status" value="1"/>
</dbReference>
<dbReference type="Pfam" id="PF00698">
    <property type="entry name" value="Acyl_transf_1"/>
    <property type="match status" value="1"/>
</dbReference>
<keyword evidence="9" id="KW-1185">Reference proteome</keyword>
<evidence type="ECO:0000256" key="3">
    <source>
        <dbReference type="ARBA" id="ARBA00022679"/>
    </source>
</evidence>
<keyword evidence="3" id="KW-0808">Transferase</keyword>
<dbReference type="InterPro" id="IPR016039">
    <property type="entry name" value="Thiolase-like"/>
</dbReference>
<keyword evidence="4" id="KW-0012">Acyltransferase</keyword>
<dbReference type="GO" id="GO:0006633">
    <property type="term" value="P:fatty acid biosynthetic process"/>
    <property type="evidence" value="ECO:0007669"/>
    <property type="project" value="TreeGrafter"/>
</dbReference>
<comment type="caution">
    <text evidence="8">The sequence shown here is derived from an EMBL/GenBank/DDBJ whole genome shotgun (WGS) entry which is preliminary data.</text>
</comment>
<dbReference type="InterPro" id="IPR001227">
    <property type="entry name" value="Ac_transferase_dom_sf"/>
</dbReference>
<dbReference type="Pfam" id="PF03060">
    <property type="entry name" value="NMO"/>
    <property type="match status" value="1"/>
</dbReference>
<dbReference type="SMART" id="SM00827">
    <property type="entry name" value="PKS_AT"/>
    <property type="match status" value="1"/>
</dbReference>
<dbReference type="SUPFAM" id="SSF47336">
    <property type="entry name" value="ACP-like"/>
    <property type="match status" value="1"/>
</dbReference>
<evidence type="ECO:0000259" key="6">
    <source>
        <dbReference type="PROSITE" id="PS50075"/>
    </source>
</evidence>
<evidence type="ECO:0000256" key="1">
    <source>
        <dbReference type="ARBA" id="ARBA00022450"/>
    </source>
</evidence>
<feature type="domain" description="Ketosynthase family 3 (KS3)" evidence="7">
    <location>
        <begin position="648"/>
        <end position="1091"/>
    </location>
</feature>
<dbReference type="PROSITE" id="PS50075">
    <property type="entry name" value="CARRIER"/>
    <property type="match status" value="1"/>
</dbReference>
<dbReference type="SUPFAM" id="SSF53901">
    <property type="entry name" value="Thiolase-like"/>
    <property type="match status" value="1"/>
</dbReference>
<dbReference type="InterPro" id="IPR050091">
    <property type="entry name" value="PKS_NRPS_Biosynth_Enz"/>
</dbReference>
<feature type="domain" description="Carrier" evidence="6">
    <location>
        <begin position="1645"/>
        <end position="1725"/>
    </location>
</feature>
<dbReference type="SMART" id="SM00822">
    <property type="entry name" value="PKS_KR"/>
    <property type="match status" value="1"/>
</dbReference>
<proteinExistence type="predicted"/>
<dbReference type="InterPro" id="IPR036291">
    <property type="entry name" value="NAD(P)-bd_dom_sf"/>
</dbReference>
<dbReference type="Pfam" id="PF00550">
    <property type="entry name" value="PP-binding"/>
    <property type="match status" value="1"/>
</dbReference>
<dbReference type="CDD" id="cd00833">
    <property type="entry name" value="PKS"/>
    <property type="match status" value="1"/>
</dbReference>
<dbReference type="InterPro" id="IPR057326">
    <property type="entry name" value="KR_dom"/>
</dbReference>
<dbReference type="OrthoDB" id="9778690at2"/>
<dbReference type="SUPFAM" id="SSF52151">
    <property type="entry name" value="FabD/lysophospholipase-like"/>
    <property type="match status" value="1"/>
</dbReference>
<keyword evidence="1" id="KW-0596">Phosphopantetheine</keyword>
<keyword evidence="2" id="KW-0597">Phosphoprotein</keyword>
<dbReference type="Proteomes" id="UP000294257">
    <property type="component" value="Unassembled WGS sequence"/>
</dbReference>
<evidence type="ECO:0000313" key="9">
    <source>
        <dbReference type="Proteomes" id="UP000294257"/>
    </source>
</evidence>
<gene>
    <name evidence="8" type="ORF">EV193_110253</name>
</gene>
<reference evidence="8 9" key="1">
    <citation type="submission" date="2019-02" db="EMBL/GenBank/DDBJ databases">
        <title>Genomic Encyclopedia of Type Strains, Phase IV (KMG-IV): sequencing the most valuable type-strain genomes for metagenomic binning, comparative biology and taxonomic classification.</title>
        <authorList>
            <person name="Goeker M."/>
        </authorList>
    </citation>
    <scope>NUCLEOTIDE SEQUENCE [LARGE SCALE GENOMIC DNA]</scope>
    <source>
        <strain evidence="8 9">DSM 101727</strain>
    </source>
</reference>
<dbReference type="InterPro" id="IPR013968">
    <property type="entry name" value="PKS_KR"/>
</dbReference>
<dbReference type="InterPro" id="IPR013785">
    <property type="entry name" value="Aldolase_TIM"/>
</dbReference>
<dbReference type="Gene3D" id="3.40.366.10">
    <property type="entry name" value="Malonyl-Coenzyme A Acyl Carrier Protein, domain 2"/>
    <property type="match status" value="1"/>
</dbReference>
<dbReference type="InterPro" id="IPR009081">
    <property type="entry name" value="PP-bd_ACP"/>
</dbReference>
<organism evidence="8 9">
    <name type="scientific">Herbihabitans rhizosphaerae</name>
    <dbReference type="NCBI Taxonomy" id="1872711"/>
    <lineage>
        <taxon>Bacteria</taxon>
        <taxon>Bacillati</taxon>
        <taxon>Actinomycetota</taxon>
        <taxon>Actinomycetes</taxon>
        <taxon>Pseudonocardiales</taxon>
        <taxon>Pseudonocardiaceae</taxon>
        <taxon>Herbihabitans</taxon>
    </lineage>
</organism>
<dbReference type="SUPFAM" id="SSF51735">
    <property type="entry name" value="NAD(P)-binding Rossmann-fold domains"/>
    <property type="match status" value="2"/>
</dbReference>
<dbReference type="PANTHER" id="PTHR43775">
    <property type="entry name" value="FATTY ACID SYNTHASE"/>
    <property type="match status" value="1"/>
</dbReference>
<name>A0A4Q7KGV4_9PSEU</name>
<dbReference type="PANTHER" id="PTHR43775:SF51">
    <property type="entry name" value="INACTIVE PHENOLPHTHIOCEROL SYNTHESIS POLYKETIDE SYNTHASE TYPE I PKS1-RELATED"/>
    <property type="match status" value="1"/>
</dbReference>
<dbReference type="Gene3D" id="3.30.70.250">
    <property type="entry name" value="Malonyl-CoA ACP transacylase, ACP-binding"/>
    <property type="match status" value="1"/>
</dbReference>
<sequence length="2254" mass="234008">MSDNERPEMVVGITPCGVPSAAVCSAVSRAGGLGVLDLGAGDRDVREALAAAVAGAGPSIGIRVPQGCALTVADVADVLGDNDNRVDVIVLGAGSPWHVADVPDRYFVLAEVTSVEQAARAAESGADGVLARGNESGGQVSEYGSFVLLQRLLAETRLPVWVCGGVGPRTAAAAVVGGAAGVVLDTQLALLQESEIDDAIAAAVSASDGADTAMVDGRRVLARRGAPGDVLEIGQDAHLASVFAQRYGTVTRAVRAVHSAIADALRSDAGPVLATGSPFTTALGIELPVVQGPMTRVSDQAAFAAEVAGAGGLPFLALALSSGDKTRQMLTETAAALGDSPWGVGVLGFAQEEVRAAQLEVIRELRPPVALIAGGRPDQARELEDVGIATFLHVPSPGLLAQFLEAGARRFVFEGAECGGHVGPRSSFSLWEAATDVLREHVGQHGGHDLQVVFAGGIHDARSAAMVATLAEPLARKGVGVGLLMGTAYLFTEEAVSAGAVLPTFQRQVLAAQHTETLQTAPGHVTRVVPSPFTTEFDAIRDRLRVEGHTDRDLWERLEALNTGRLRIASKGIRREGVDLVAVDEQAQLADGLFMAGQVATLRSGVTTVAALHGEVTADAADFLASHVNRLREELGVRPTEVRGAPSSVDIAVVGMACVYPGAPDLASFWANVLANADQVTEVPHTRWDPDTYFDPDDRTNDGTHTYSKWGGFIPPVPFDPLSYGIPPSALASIEPVQLLALEVARRALTDAGYGEGGFDRERASVVFGAESGSDLGAASIVRMLLPSYVDKIPEELDEQLPRLTEDFFPGRLVNIIAGRIANRLDLGGANYSVDAACASSLAAVDLACKELVHGGSDLVLAGGADLHNGIEDFLLFTSVGALSPSGRCRTFDSDADGIALGEGVGCVVLKRLSDAERDGDRVYAVIKGIGSGSDGKALGLTAPRPEGQRRALDRAYANAGVSPANVGLLEAHGTGTVVGDRTELEGLTDLFSGAGATPGSCVIGSVKSQIGHTKCAAGIAGLIKSALAVHTGVLPPTLHVSEPNPAWRSEASPFTFRSAPAPWLMPAAERHAGISAFGFGGTNFHVVLSGHATAESTRHGLRQWPAELFTVRGADDAAASRQVERLAGLAATNDAHGRPWSLADLARTCAAEGRGDVRLAFVARDLDHLGELLAAARAGDAAEGLYRAGGERGKLAVLFPGQGSQRPGMLRDLFVAFPELHRFGPPELLDVMQPAAAFDEETVAAQENRLRDTRVAQPALGVTGLAARHLLDKLGVRADMFGGHSYGELVALSAAGAIDGRTLLDLSTARATAILDAAGEDPGAMAAVAASAGEITEVLESAGLAEDVVVANHNGPRQVVVSGPTAALEAAVEALRSAGHGAKRLPVACAFHSSVVRAAGDMFGKTLAEHRIGVPDRPVWTNREAAVYPSSADGVRAELAAQIGSPVLFAEQIEAMYADGARVFFEAGPGQVLSRLVGQILGDRPHTVVGLESRAGLGIAGLLHAVAQLAVTGVEVRTGWLFSGRGSRNVGAEAPPKRPQWTVDGHLVRTIDGEPLPGGLAPARKITQKIGSMEMTTPADRDALVSEFLRTSREMVAAQRDVLLSYFGSAPAAPVPAAPQVAQVAAAQQAVVEPTPEPVAPQQEETTDVLGTVVSVIARRTGYPAEMITPDLDLEADLSIDSIKRTEIAGELTTTLGRSGDTRVDDLVKARTAAALAEALATPSGDSPPIDTPPLTNPEKGFSGLNPAVEPGIERARSREVPVEGVVPGRYVLEPVDLPAELDATALVGTNVIVAGGPPELAEEVAGSLSACGAMPIVVPGRPELEEVPGEVHGLISLHAMESGAENTSGPVLPSAFAMFRSMLARSPRWVVAVAPDRPVPESLGLRGFFRSLHREYPDTMCRLIEVDAGADGEAIATEVAAEVRTPDSVPVVIRTAGRRRAFELVPSDLGRLAATGAGPAGTGAAELDATGLDGDSVVLLIGGARGITSRVAATLARERGCRIELAGRTALTGEAEHPTVAAATDLPALRTALAGLGEAPAGIDGAAREILARREVEATLRELRSHGSEVGYRTVDSSDRGAMRQLVKEVHTDHGRIDAVVFAAGAVADKLVADKDPESFARVYGTKVDGAGALLDELADLPGAQRFVVLFGSVAGALGNRGQTDYAAANDALESLGSMWRERAGHRVLTVHWGPWAPRADHGGMVDDSLARAYVDRGIEMIDPDAGVACLLRELAWGEHDRTSVVYTGAGW</sequence>
<dbReference type="Gene3D" id="3.40.47.10">
    <property type="match status" value="1"/>
</dbReference>
<dbReference type="EMBL" id="SGWQ01000010">
    <property type="protein sequence ID" value="RZS34101.1"/>
    <property type="molecule type" value="Genomic_DNA"/>
</dbReference>
<evidence type="ECO:0000259" key="7">
    <source>
        <dbReference type="PROSITE" id="PS52004"/>
    </source>
</evidence>
<dbReference type="InterPro" id="IPR014043">
    <property type="entry name" value="Acyl_transferase_dom"/>
</dbReference>
<evidence type="ECO:0000313" key="8">
    <source>
        <dbReference type="EMBL" id="RZS34101.1"/>
    </source>
</evidence>
<dbReference type="SMART" id="SM00825">
    <property type="entry name" value="PKS_KS"/>
    <property type="match status" value="1"/>
</dbReference>
<dbReference type="InterPro" id="IPR014031">
    <property type="entry name" value="Ketoacyl_synth_C"/>
</dbReference>
<dbReference type="InterPro" id="IPR036736">
    <property type="entry name" value="ACP-like_sf"/>
</dbReference>
<dbReference type="RefSeq" id="WP_130347493.1">
    <property type="nucleotide sequence ID" value="NZ_SGWQ01000010.1"/>
</dbReference>
<dbReference type="Pfam" id="PF02801">
    <property type="entry name" value="Ketoacyl-synt_C"/>
    <property type="match status" value="1"/>
</dbReference>